<dbReference type="InterPro" id="IPR000322">
    <property type="entry name" value="Glyco_hydro_31_TIM"/>
</dbReference>
<evidence type="ECO:0008006" key="21">
    <source>
        <dbReference type="Google" id="ProtNLM"/>
    </source>
</evidence>
<reference evidence="19" key="1">
    <citation type="journal article" date="2023" name="Genome Biol. Evol.">
        <title>First Whole Genome Sequence and Flow Cytometry Genome Size Data for the Lichen-Forming Fungus Ramalina farinacea (Ascomycota).</title>
        <authorList>
            <person name="Llewellyn T."/>
            <person name="Mian S."/>
            <person name="Hill R."/>
            <person name="Leitch I.J."/>
            <person name="Gaya E."/>
        </authorList>
    </citation>
    <scope>NUCLEOTIDE SEQUENCE</scope>
    <source>
        <strain evidence="19">LIQ254RAFAR</strain>
    </source>
</reference>
<dbReference type="Pfam" id="PF01055">
    <property type="entry name" value="Glyco_hydro_31_2nd"/>
    <property type="match status" value="1"/>
</dbReference>
<dbReference type="PANTHER" id="PTHR22762:SF67">
    <property type="entry name" value="ALPHA_BETA-GLUCOSIDASE AGDC-RELATED"/>
    <property type="match status" value="1"/>
</dbReference>
<keyword evidence="11" id="KW-0961">Cell wall biogenesis/degradation</keyword>
<keyword evidence="12" id="KW-0624">Polysaccharide degradation</keyword>
<dbReference type="InterPro" id="IPR013780">
    <property type="entry name" value="Glyco_hydro_b"/>
</dbReference>
<comment type="catalytic activity">
    <reaction evidence="1">
        <text>Hydrolysis of terminal, non-reducing beta-D-glucosyl residues with release of beta-D-glucose.</text>
        <dbReference type="EC" id="3.2.1.21"/>
    </reaction>
</comment>
<evidence type="ECO:0000256" key="2">
    <source>
        <dbReference type="ARBA" id="ARBA00001657"/>
    </source>
</evidence>
<evidence type="ECO:0000259" key="16">
    <source>
        <dbReference type="Pfam" id="PF01055"/>
    </source>
</evidence>
<organism evidence="19 20">
    <name type="scientific">Ramalina farinacea</name>
    <dbReference type="NCBI Taxonomy" id="258253"/>
    <lineage>
        <taxon>Eukaryota</taxon>
        <taxon>Fungi</taxon>
        <taxon>Dikarya</taxon>
        <taxon>Ascomycota</taxon>
        <taxon>Pezizomycotina</taxon>
        <taxon>Lecanoromycetes</taxon>
        <taxon>OSLEUM clade</taxon>
        <taxon>Lecanoromycetidae</taxon>
        <taxon>Lecanorales</taxon>
        <taxon>Lecanorineae</taxon>
        <taxon>Ramalinaceae</taxon>
        <taxon>Ramalina</taxon>
    </lineage>
</organism>
<gene>
    <name evidence="19" type="ORF">OHK93_005939</name>
</gene>
<dbReference type="GO" id="GO:0030246">
    <property type="term" value="F:carbohydrate binding"/>
    <property type="evidence" value="ECO:0007669"/>
    <property type="project" value="InterPro"/>
</dbReference>
<feature type="domain" description="Glycoside hydrolase family 31 N-terminal" evidence="17">
    <location>
        <begin position="84"/>
        <end position="216"/>
    </location>
</feature>
<evidence type="ECO:0000256" key="10">
    <source>
        <dbReference type="ARBA" id="ARBA00023295"/>
    </source>
</evidence>
<dbReference type="CDD" id="cd14752">
    <property type="entry name" value="GH31_N"/>
    <property type="match status" value="1"/>
</dbReference>
<comment type="similarity">
    <text evidence="4 14">Belongs to the glycosyl hydrolase 31 family.</text>
</comment>
<proteinExistence type="inferred from homology"/>
<dbReference type="GO" id="GO:0008422">
    <property type="term" value="F:beta-glucosidase activity"/>
    <property type="evidence" value="ECO:0007669"/>
    <property type="project" value="UniProtKB-EC"/>
</dbReference>
<dbReference type="SUPFAM" id="SSF51011">
    <property type="entry name" value="Glycosyl hydrolase domain"/>
    <property type="match status" value="1"/>
</dbReference>
<dbReference type="GO" id="GO:0071555">
    <property type="term" value="P:cell wall organization"/>
    <property type="evidence" value="ECO:0007669"/>
    <property type="project" value="UniProtKB-KW"/>
</dbReference>
<evidence type="ECO:0000256" key="11">
    <source>
        <dbReference type="ARBA" id="ARBA00023316"/>
    </source>
</evidence>
<evidence type="ECO:0000256" key="3">
    <source>
        <dbReference type="ARBA" id="ARBA00004613"/>
    </source>
</evidence>
<evidence type="ECO:0000256" key="13">
    <source>
        <dbReference type="ARBA" id="ARBA00025512"/>
    </source>
</evidence>
<evidence type="ECO:0000313" key="20">
    <source>
        <dbReference type="Proteomes" id="UP001161017"/>
    </source>
</evidence>
<evidence type="ECO:0000256" key="8">
    <source>
        <dbReference type="ARBA" id="ARBA00023180"/>
    </source>
</evidence>
<comment type="subcellular location">
    <subcellularLocation>
        <location evidence="3">Secreted</location>
    </subcellularLocation>
</comment>
<keyword evidence="7 14" id="KW-0378">Hydrolase</keyword>
<dbReference type="InterPro" id="IPR011013">
    <property type="entry name" value="Gal_mutarotase_sf_dom"/>
</dbReference>
<evidence type="ECO:0000256" key="1">
    <source>
        <dbReference type="ARBA" id="ARBA00000448"/>
    </source>
</evidence>
<dbReference type="SUPFAM" id="SSF51445">
    <property type="entry name" value="(Trans)glycosidases"/>
    <property type="match status" value="1"/>
</dbReference>
<dbReference type="GO" id="GO:0000272">
    <property type="term" value="P:polysaccharide catabolic process"/>
    <property type="evidence" value="ECO:0007669"/>
    <property type="project" value="UniProtKB-KW"/>
</dbReference>
<feature type="domain" description="Glycoside hydrolase family 31 TIM barrel" evidence="16">
    <location>
        <begin position="263"/>
        <end position="664"/>
    </location>
</feature>
<dbReference type="Pfam" id="PF21365">
    <property type="entry name" value="Glyco_hydro_31_3rd"/>
    <property type="match status" value="1"/>
</dbReference>
<dbReference type="CDD" id="cd06602">
    <property type="entry name" value="GH31_MGAM_SI_GAA"/>
    <property type="match status" value="1"/>
</dbReference>
<evidence type="ECO:0000256" key="7">
    <source>
        <dbReference type="ARBA" id="ARBA00022801"/>
    </source>
</evidence>
<keyword evidence="10 14" id="KW-0326">Glycosidase</keyword>
<dbReference type="InterPro" id="IPR048395">
    <property type="entry name" value="Glyco_hydro_31_C"/>
</dbReference>
<evidence type="ECO:0000256" key="6">
    <source>
        <dbReference type="ARBA" id="ARBA00022729"/>
    </source>
</evidence>
<evidence type="ECO:0000256" key="14">
    <source>
        <dbReference type="RuleBase" id="RU361185"/>
    </source>
</evidence>
<comment type="function">
    <text evidence="13">Glucosidase involved in the degradation of cellulosic biomass. Has both alpha- and beta-glucosidase activity.</text>
</comment>
<keyword evidence="8" id="KW-0325">Glycoprotein</keyword>
<dbReference type="Gene3D" id="2.60.40.1180">
    <property type="entry name" value="Golgi alpha-mannosidase II"/>
    <property type="match status" value="2"/>
</dbReference>
<dbReference type="GO" id="GO:0004558">
    <property type="term" value="F:alpha-1,4-glucosidase activity"/>
    <property type="evidence" value="ECO:0007669"/>
    <property type="project" value="UniProtKB-EC"/>
</dbReference>
<evidence type="ECO:0000256" key="9">
    <source>
        <dbReference type="ARBA" id="ARBA00023277"/>
    </source>
</evidence>
<evidence type="ECO:0000256" key="5">
    <source>
        <dbReference type="ARBA" id="ARBA00022525"/>
    </source>
</evidence>
<evidence type="ECO:0000259" key="17">
    <source>
        <dbReference type="Pfam" id="PF13802"/>
    </source>
</evidence>
<evidence type="ECO:0000256" key="12">
    <source>
        <dbReference type="ARBA" id="ARBA00023326"/>
    </source>
</evidence>
<dbReference type="AlphaFoldDB" id="A0AA43QJW0"/>
<accession>A0AA43QJW0</accession>
<dbReference type="InterPro" id="IPR017853">
    <property type="entry name" value="GH"/>
</dbReference>
<keyword evidence="20" id="KW-1185">Reference proteome</keyword>
<name>A0AA43QJW0_9LECA</name>
<dbReference type="SUPFAM" id="SSF74650">
    <property type="entry name" value="Galactose mutarotase-like"/>
    <property type="match status" value="1"/>
</dbReference>
<dbReference type="Pfam" id="PF13802">
    <property type="entry name" value="Gal_mutarotas_2"/>
    <property type="match status" value="1"/>
</dbReference>
<dbReference type="Gene3D" id="3.20.20.80">
    <property type="entry name" value="Glycosidases"/>
    <property type="match status" value="1"/>
</dbReference>
<feature type="domain" description="Glycosyl hydrolase family 31 C-terminal" evidence="18">
    <location>
        <begin position="672"/>
        <end position="760"/>
    </location>
</feature>
<dbReference type="Gene3D" id="2.60.40.1760">
    <property type="entry name" value="glycosyl hydrolase (family 31)"/>
    <property type="match status" value="1"/>
</dbReference>
<keyword evidence="5" id="KW-0964">Secreted</keyword>
<keyword evidence="9" id="KW-0119">Carbohydrate metabolism</keyword>
<dbReference type="GO" id="GO:0005576">
    <property type="term" value="C:extracellular region"/>
    <property type="evidence" value="ECO:0007669"/>
    <property type="project" value="UniProtKB-SubCell"/>
</dbReference>
<comment type="caution">
    <text evidence="19">The sequence shown here is derived from an EMBL/GenBank/DDBJ whole genome shotgun (WGS) entry which is preliminary data.</text>
</comment>
<evidence type="ECO:0000256" key="4">
    <source>
        <dbReference type="ARBA" id="ARBA00007806"/>
    </source>
</evidence>
<comment type="catalytic activity">
    <reaction evidence="2">
        <text>Hydrolysis of terminal, non-reducing (1-&gt;4)-linked alpha-D-glucose residues with release of alpha-D-glucose.</text>
        <dbReference type="EC" id="3.2.1.20"/>
    </reaction>
</comment>
<dbReference type="PANTHER" id="PTHR22762">
    <property type="entry name" value="ALPHA-GLUCOSIDASE"/>
    <property type="match status" value="1"/>
</dbReference>
<protein>
    <recommendedName>
        <fullName evidence="21">Alpha-glucosidase</fullName>
    </recommendedName>
</protein>
<feature type="signal peptide" evidence="15">
    <location>
        <begin position="1"/>
        <end position="19"/>
    </location>
</feature>
<dbReference type="EMBL" id="JAPUFD010000004">
    <property type="protein sequence ID" value="MDI1486679.1"/>
    <property type="molecule type" value="Genomic_DNA"/>
</dbReference>
<dbReference type="InterPro" id="IPR025887">
    <property type="entry name" value="Glyco_hydro_31_N_dom"/>
</dbReference>
<feature type="chain" id="PRO_5041413890" description="Alpha-glucosidase" evidence="15">
    <location>
        <begin position="20"/>
        <end position="887"/>
    </location>
</feature>
<keyword evidence="6 15" id="KW-0732">Signal</keyword>
<evidence type="ECO:0000313" key="19">
    <source>
        <dbReference type="EMBL" id="MDI1486679.1"/>
    </source>
</evidence>
<evidence type="ECO:0000256" key="15">
    <source>
        <dbReference type="SAM" id="SignalP"/>
    </source>
</evidence>
<dbReference type="Proteomes" id="UP001161017">
    <property type="component" value="Unassembled WGS sequence"/>
</dbReference>
<sequence length="887" mass="97136">MAFFRGLFFLSNCVALYNAASVGDCPGYSASNVVTTDGGLTADLKLAGTACNVYGYDVDPLTLEVQYQTDTRLHVRIHDSAQQAYEVPEQVVPRPSQTGSSADASDLQFTYNTDPFTFAVTRKSSQETIFNTSFANLIFESQYLRLQTSLPDGPHLYGLGEHTDSFELPTEAYTRTLWSRDAYEIPPGTNLYGNHPIYFENRGGQTHGVFLLNSNGMDIKIDRGENGQFLEYNTIGGIIDLYFLAGPGPVDVAQQYSQVVGTPAMMPYWGLGFHQCRYGYRDVYEVAGVVSNYSEAGIPLETMWTDIDYMDARKVFTLDPDRYPLEKVRELVTYLHDHDQHYIVMVDPAVAYQNYTAFQNGVDQGIFLTNADGSVYQGVVWPGVTAFPDWFNPNTQAYWNGEFDSFFSADSGVDIDALWIDMNEASNFCTYPCDDPEGYAEANGFPPTPPDVRASSPIYLPGFPSDFQPSKRAPVTPIGLPNRDLLNPSYQIMNAAGALSNKTIDTDLIHAGSSPYAEYDTHNLYGTMMSSASRTAMLSRRPSLRPMIITRSTFAGAGRDVGHWLGDNAATWDDYRISIAEQIAFAGIYQVMMVGSDVCGYAMNTTENLCSRWAMLGAFSTFYRNHAEAGKMPQEFYNWPDSVAVAAKTAIDIRYRMLDYIYTAMHAQSVDGTPTLNPLWFLYPSDAGTYGIDTQFFFGDAVLVSPVIDEDATSVSIYLPDDVFYDWYTQAPVQGSGATIDLTSIGFTTIPLHIRGGTIIPLRSQSANTTTAVRNNGFTVLVAPGRDGNAAGSLYLDDGVSLQQGATSDITFSYTNGTFSMSGDMGYDMGDVGIDSVVVLGQTSEVKNANVQGKSVSGGDVKYNSTSGAVTVNVNKGLGAGFEVSIR</sequence>
<evidence type="ECO:0000259" key="18">
    <source>
        <dbReference type="Pfam" id="PF21365"/>
    </source>
</evidence>